<evidence type="ECO:0000256" key="2">
    <source>
        <dbReference type="ARBA" id="ARBA00022771"/>
    </source>
</evidence>
<name>A0A4S8R4M0_9HELO</name>
<protein>
    <recommendedName>
        <fullName evidence="5">MYND-type domain-containing protein</fullName>
    </recommendedName>
</protein>
<evidence type="ECO:0000256" key="4">
    <source>
        <dbReference type="PROSITE-ProRule" id="PRU00134"/>
    </source>
</evidence>
<dbReference type="Pfam" id="PF01753">
    <property type="entry name" value="zf-MYND"/>
    <property type="match status" value="1"/>
</dbReference>
<dbReference type="SUPFAM" id="SSF48452">
    <property type="entry name" value="TPR-like"/>
    <property type="match status" value="1"/>
</dbReference>
<dbReference type="GO" id="GO:0008270">
    <property type="term" value="F:zinc ion binding"/>
    <property type="evidence" value="ECO:0007669"/>
    <property type="project" value="UniProtKB-KW"/>
</dbReference>
<evidence type="ECO:0000259" key="5">
    <source>
        <dbReference type="PROSITE" id="PS50865"/>
    </source>
</evidence>
<comment type="caution">
    <text evidence="6">The sequence shown here is derived from an EMBL/GenBank/DDBJ whole genome shotgun (WGS) entry which is preliminary data.</text>
</comment>
<dbReference type="AlphaFoldDB" id="A0A4S8R4M0"/>
<dbReference type="Proteomes" id="UP000308671">
    <property type="component" value="Unassembled WGS sequence"/>
</dbReference>
<keyword evidence="1" id="KW-0479">Metal-binding</keyword>
<dbReference type="InterPro" id="IPR011990">
    <property type="entry name" value="TPR-like_helical_dom_sf"/>
</dbReference>
<evidence type="ECO:0000256" key="1">
    <source>
        <dbReference type="ARBA" id="ARBA00022723"/>
    </source>
</evidence>
<dbReference type="Pfam" id="PF13424">
    <property type="entry name" value="TPR_12"/>
    <property type="match status" value="1"/>
</dbReference>
<dbReference type="Gene3D" id="6.10.140.2220">
    <property type="match status" value="1"/>
</dbReference>
<reference evidence="6 7" key="1">
    <citation type="submission" date="2017-12" db="EMBL/GenBank/DDBJ databases">
        <title>Comparative genomics of Botrytis spp.</title>
        <authorList>
            <person name="Valero-Jimenez C.A."/>
            <person name="Tapia P."/>
            <person name="Veloso J."/>
            <person name="Silva-Moreno E."/>
            <person name="Staats M."/>
            <person name="Valdes J.H."/>
            <person name="Van Kan J.A.L."/>
        </authorList>
    </citation>
    <scope>NUCLEOTIDE SEQUENCE [LARGE SCALE GENOMIC DNA]</scope>
    <source>
        <strain evidence="6 7">MUCL435</strain>
    </source>
</reference>
<dbReference type="SUPFAM" id="SSF144232">
    <property type="entry name" value="HIT/MYND zinc finger-like"/>
    <property type="match status" value="1"/>
</dbReference>
<evidence type="ECO:0000313" key="6">
    <source>
        <dbReference type="EMBL" id="THV52031.1"/>
    </source>
</evidence>
<organism evidence="6 7">
    <name type="scientific">Botrytis galanthina</name>
    <dbReference type="NCBI Taxonomy" id="278940"/>
    <lineage>
        <taxon>Eukaryota</taxon>
        <taxon>Fungi</taxon>
        <taxon>Dikarya</taxon>
        <taxon>Ascomycota</taxon>
        <taxon>Pezizomycotina</taxon>
        <taxon>Leotiomycetes</taxon>
        <taxon>Helotiales</taxon>
        <taxon>Sclerotiniaceae</taxon>
        <taxon>Botrytis</taxon>
    </lineage>
</organism>
<feature type="domain" description="MYND-type" evidence="5">
    <location>
        <begin position="135"/>
        <end position="181"/>
    </location>
</feature>
<dbReference type="OrthoDB" id="432970at2759"/>
<evidence type="ECO:0000313" key="7">
    <source>
        <dbReference type="Proteomes" id="UP000308671"/>
    </source>
</evidence>
<keyword evidence="7" id="KW-1185">Reference proteome</keyword>
<gene>
    <name evidence="6" type="ORF">BGAL_0091g00160</name>
</gene>
<evidence type="ECO:0000256" key="3">
    <source>
        <dbReference type="ARBA" id="ARBA00022833"/>
    </source>
</evidence>
<keyword evidence="3" id="KW-0862">Zinc</keyword>
<sequence>MSAFALGGDANKVMKIMEAVQWNNQAHQLEARGDFAGAENLFLRSLASKIETTGEDSIQTALTRNALGELYLKMEGKLDDAQKMLEDADRVRSVNDDFDAACTRDNLGQLWEIKGDVVKAREVRGRKPENMICLNFKCPLSSMNVKSKQDELKNCARCRCTWYCSENCQKVDWKTRHKRWCKGPTAESTQGTSASQ</sequence>
<accession>A0A4S8R4M0</accession>
<proteinExistence type="predicted"/>
<dbReference type="EMBL" id="PQXL01000091">
    <property type="protein sequence ID" value="THV52031.1"/>
    <property type="molecule type" value="Genomic_DNA"/>
</dbReference>
<keyword evidence="2 4" id="KW-0863">Zinc-finger</keyword>
<dbReference type="PROSITE" id="PS50865">
    <property type="entry name" value="ZF_MYND_2"/>
    <property type="match status" value="1"/>
</dbReference>
<dbReference type="Gene3D" id="1.25.40.10">
    <property type="entry name" value="Tetratricopeptide repeat domain"/>
    <property type="match status" value="1"/>
</dbReference>
<dbReference type="InterPro" id="IPR002893">
    <property type="entry name" value="Znf_MYND"/>
</dbReference>